<sequence>MNQETLKYYLCWLQEYFVDQGMNPDWAIFLNTIINCVALGLVVFLVDVFVRKFIVQLFKAFSDKTKTTYDDFLVKSNFPRFVAHFFPVIIIAATLPIIFVEYPLFGSFLLRLVDVYIIVLCVLVFRSVLKTTRGYLEHKPRFHDKPLQSYQQVMMIFGWGVGIFLIINILTGYSIFSLTTLGAASAILLLIFKDTILGFVASIQVSVNDIVRIGDWITFSKYGADGTVTEISLATVTVQNFDNTFTTIPTYSLISDSFQNWRGMQESGGRRIKRALFIEQASVKLVTDEELEQLKKIQLIKPYIEHRQRDVEKYNQRTEADKTVLLNGRNQTNLGIFRKYVDAYLHENPAINKELFLMVRHLAPTDRGIPIEVYCFSSDKRWENYEHIQADIFDHIIAAVPYFGLELHEIPSGNDITGLLKHKPSIVN</sequence>
<feature type="transmembrane region" description="Helical" evidence="5">
    <location>
        <begin position="173"/>
        <end position="192"/>
    </location>
</feature>
<protein>
    <submittedName>
        <fullName evidence="7">Mechanosensitive ion channel protein MscS</fullName>
    </submittedName>
</protein>
<keyword evidence="4 5" id="KW-0472">Membrane</keyword>
<accession>A0A2U0I3U5</accession>
<feature type="transmembrane region" description="Helical" evidence="5">
    <location>
        <begin position="150"/>
        <end position="167"/>
    </location>
</feature>
<keyword evidence="3 5" id="KW-1133">Transmembrane helix</keyword>
<dbReference type="InterPro" id="IPR010920">
    <property type="entry name" value="LSM_dom_sf"/>
</dbReference>
<dbReference type="AlphaFoldDB" id="A0A2U0I3U5"/>
<evidence type="ECO:0000256" key="2">
    <source>
        <dbReference type="ARBA" id="ARBA00022692"/>
    </source>
</evidence>
<dbReference type="PANTHER" id="PTHR30414">
    <property type="entry name" value="MINICONDUCTANCE MECHANOSENSITIVE CHANNEL YBDG"/>
    <property type="match status" value="1"/>
</dbReference>
<comment type="subcellular location">
    <subcellularLocation>
        <location evidence="1">Membrane</location>
    </subcellularLocation>
</comment>
<evidence type="ECO:0000313" key="8">
    <source>
        <dbReference type="Proteomes" id="UP000245962"/>
    </source>
</evidence>
<dbReference type="InterPro" id="IPR030192">
    <property type="entry name" value="YbdG"/>
</dbReference>
<dbReference type="InterPro" id="IPR023408">
    <property type="entry name" value="MscS_beta-dom_sf"/>
</dbReference>
<keyword evidence="8" id="KW-1185">Reference proteome</keyword>
<dbReference type="Proteomes" id="UP000245962">
    <property type="component" value="Unassembled WGS sequence"/>
</dbReference>
<dbReference type="GO" id="GO:0071470">
    <property type="term" value="P:cellular response to osmotic stress"/>
    <property type="evidence" value="ECO:0007669"/>
    <property type="project" value="InterPro"/>
</dbReference>
<dbReference type="RefSeq" id="WP_116693682.1">
    <property type="nucleotide sequence ID" value="NZ_QEHR01000003.1"/>
</dbReference>
<evidence type="ECO:0000256" key="5">
    <source>
        <dbReference type="SAM" id="Phobius"/>
    </source>
</evidence>
<feature type="transmembrane region" description="Helical" evidence="5">
    <location>
        <begin position="81"/>
        <end position="102"/>
    </location>
</feature>
<feature type="domain" description="Mechanosensitive ion channel MscS" evidence="6">
    <location>
        <begin position="194"/>
        <end position="262"/>
    </location>
</feature>
<gene>
    <name evidence="7" type="ORF">DDV96_05150</name>
</gene>
<feature type="transmembrane region" description="Helical" evidence="5">
    <location>
        <begin position="108"/>
        <end position="129"/>
    </location>
</feature>
<dbReference type="SUPFAM" id="SSF50182">
    <property type="entry name" value="Sm-like ribonucleoproteins"/>
    <property type="match status" value="1"/>
</dbReference>
<comment type="caution">
    <text evidence="7">The sequence shown here is derived from an EMBL/GenBank/DDBJ whole genome shotgun (WGS) entry which is preliminary data.</text>
</comment>
<dbReference type="EMBL" id="QEHR01000003">
    <property type="protein sequence ID" value="PVW15660.1"/>
    <property type="molecule type" value="Genomic_DNA"/>
</dbReference>
<evidence type="ECO:0000256" key="1">
    <source>
        <dbReference type="ARBA" id="ARBA00004370"/>
    </source>
</evidence>
<evidence type="ECO:0000259" key="6">
    <source>
        <dbReference type="Pfam" id="PF00924"/>
    </source>
</evidence>
<dbReference type="GO" id="GO:0005886">
    <property type="term" value="C:plasma membrane"/>
    <property type="evidence" value="ECO:0007669"/>
    <property type="project" value="TreeGrafter"/>
</dbReference>
<dbReference type="Gene3D" id="2.30.30.60">
    <property type="match status" value="1"/>
</dbReference>
<dbReference type="InterPro" id="IPR006685">
    <property type="entry name" value="MscS_channel_2nd"/>
</dbReference>
<evidence type="ECO:0000256" key="3">
    <source>
        <dbReference type="ARBA" id="ARBA00022989"/>
    </source>
</evidence>
<evidence type="ECO:0000313" key="7">
    <source>
        <dbReference type="EMBL" id="PVW15660.1"/>
    </source>
</evidence>
<dbReference type="GO" id="GO:0008381">
    <property type="term" value="F:mechanosensitive monoatomic ion channel activity"/>
    <property type="evidence" value="ECO:0007669"/>
    <property type="project" value="InterPro"/>
</dbReference>
<feature type="transmembrane region" description="Helical" evidence="5">
    <location>
        <begin position="26"/>
        <end position="50"/>
    </location>
</feature>
<dbReference type="Pfam" id="PF00924">
    <property type="entry name" value="MS_channel_2nd"/>
    <property type="match status" value="1"/>
</dbReference>
<evidence type="ECO:0000256" key="4">
    <source>
        <dbReference type="ARBA" id="ARBA00023136"/>
    </source>
</evidence>
<name>A0A2U0I3U5_9FLAO</name>
<dbReference type="OrthoDB" id="9775207at2"/>
<organism evidence="7 8">
    <name type="scientific">Marixanthomonas spongiae</name>
    <dbReference type="NCBI Taxonomy" id="2174845"/>
    <lineage>
        <taxon>Bacteria</taxon>
        <taxon>Pseudomonadati</taxon>
        <taxon>Bacteroidota</taxon>
        <taxon>Flavobacteriia</taxon>
        <taxon>Flavobacteriales</taxon>
        <taxon>Flavobacteriaceae</taxon>
        <taxon>Marixanthomonas</taxon>
    </lineage>
</organism>
<keyword evidence="2 5" id="KW-0812">Transmembrane</keyword>
<dbReference type="PANTHER" id="PTHR30414:SF0">
    <property type="entry name" value="MINICONDUCTANCE MECHANOSENSITIVE CHANNEL YBDG"/>
    <property type="match status" value="1"/>
</dbReference>
<reference evidence="7 8" key="1">
    <citation type="submission" date="2018-04" db="EMBL/GenBank/DDBJ databases">
        <title>Marixanthomonas spongiae HN-E44 sp. nov., isolated from a marine sponge.</title>
        <authorList>
            <person name="Luo L."/>
            <person name="Zhuang L."/>
        </authorList>
    </citation>
    <scope>NUCLEOTIDE SEQUENCE [LARGE SCALE GENOMIC DNA]</scope>
    <source>
        <strain evidence="7 8">HN-E44</strain>
    </source>
</reference>
<proteinExistence type="predicted"/>